<reference evidence="9 10" key="1">
    <citation type="submission" date="2020-08" db="EMBL/GenBank/DDBJ databases">
        <title>Plant Genome Project.</title>
        <authorList>
            <person name="Zhang R.-G."/>
        </authorList>
    </citation>
    <scope>NUCLEOTIDE SEQUENCE [LARGE SCALE GENOMIC DNA]</scope>
    <source>
        <tissue evidence="9">Rhizome</tissue>
    </source>
</reference>
<organism evidence="9 10">
    <name type="scientific">Zingiber officinale</name>
    <name type="common">Ginger</name>
    <name type="synonym">Amomum zingiber</name>
    <dbReference type="NCBI Taxonomy" id="94328"/>
    <lineage>
        <taxon>Eukaryota</taxon>
        <taxon>Viridiplantae</taxon>
        <taxon>Streptophyta</taxon>
        <taxon>Embryophyta</taxon>
        <taxon>Tracheophyta</taxon>
        <taxon>Spermatophyta</taxon>
        <taxon>Magnoliopsida</taxon>
        <taxon>Liliopsida</taxon>
        <taxon>Zingiberales</taxon>
        <taxon>Zingiberaceae</taxon>
        <taxon>Zingiber</taxon>
    </lineage>
</organism>
<feature type="coiled-coil region" evidence="6">
    <location>
        <begin position="157"/>
        <end position="184"/>
    </location>
</feature>
<evidence type="ECO:0000313" key="9">
    <source>
        <dbReference type="EMBL" id="KAG6496476.1"/>
    </source>
</evidence>
<dbReference type="Proteomes" id="UP000734854">
    <property type="component" value="Unassembled WGS sequence"/>
</dbReference>
<keyword evidence="3" id="KW-0238">DNA-binding</keyword>
<evidence type="ECO:0000256" key="1">
    <source>
        <dbReference type="ARBA" id="ARBA00004123"/>
    </source>
</evidence>
<feature type="domain" description="BHLH" evidence="8">
    <location>
        <begin position="116"/>
        <end position="167"/>
    </location>
</feature>
<dbReference type="CDD" id="cd11448">
    <property type="entry name" value="bHLH_AtFAMA_like"/>
    <property type="match status" value="1"/>
</dbReference>
<dbReference type="SMART" id="SM00353">
    <property type="entry name" value="HLH"/>
    <property type="match status" value="1"/>
</dbReference>
<protein>
    <recommendedName>
        <fullName evidence="8">BHLH domain-containing protein</fullName>
    </recommendedName>
</protein>
<sequence length="304" mass="33095">MSAVEVVVGSRCCGGEDMALEAVVFPQGNFLGCGWGGGAAWVSDFGELLEAEEETGGGGGGGDGIVNASCSSLVQNHVQERDVNCLPSQTPTPEAAGGRRKRQRTRSVKNKEEVESQRMTHIAVERNRRRQMNEYLASLRSLMPANYAQRGDQASIVAGAINYVKELEQLLQSLEIQKRLKQRADAGGIATAFDGFFSFPQYLTYDAKEVETGAGSANIEVTVAETHASLKVLSRRRPRQLLQLVIGLQNLRLLPLHLNVTSVHHMAMYTFSLKVEDDCPYTSADEIAAAVRQILATTQQEANL</sequence>
<evidence type="ECO:0000259" key="8">
    <source>
        <dbReference type="PROSITE" id="PS50888"/>
    </source>
</evidence>
<evidence type="ECO:0000256" key="4">
    <source>
        <dbReference type="ARBA" id="ARBA00023163"/>
    </source>
</evidence>
<dbReference type="PROSITE" id="PS50888">
    <property type="entry name" value="BHLH"/>
    <property type="match status" value="1"/>
</dbReference>
<feature type="compositionally biased region" description="Basic residues" evidence="7">
    <location>
        <begin position="98"/>
        <end position="108"/>
    </location>
</feature>
<evidence type="ECO:0000256" key="5">
    <source>
        <dbReference type="ARBA" id="ARBA00023242"/>
    </source>
</evidence>
<evidence type="ECO:0000256" key="2">
    <source>
        <dbReference type="ARBA" id="ARBA00023015"/>
    </source>
</evidence>
<dbReference type="OrthoDB" id="684567at2759"/>
<dbReference type="AlphaFoldDB" id="A0A8J5FYC1"/>
<dbReference type="PANTHER" id="PTHR11969:SF54">
    <property type="entry name" value="MAD-LIKE PROTEIN 1"/>
    <property type="match status" value="1"/>
</dbReference>
<proteinExistence type="predicted"/>
<dbReference type="GO" id="GO:0000978">
    <property type="term" value="F:RNA polymerase II cis-regulatory region sequence-specific DNA binding"/>
    <property type="evidence" value="ECO:0007669"/>
    <property type="project" value="TreeGrafter"/>
</dbReference>
<name>A0A8J5FYC1_ZINOF</name>
<comment type="subcellular location">
    <subcellularLocation>
        <location evidence="1">Nucleus</location>
    </subcellularLocation>
</comment>
<keyword evidence="4" id="KW-0804">Transcription</keyword>
<keyword evidence="2" id="KW-0805">Transcription regulation</keyword>
<feature type="region of interest" description="Disordered" evidence="7">
    <location>
        <begin position="84"/>
        <end position="118"/>
    </location>
</feature>
<dbReference type="EMBL" id="JACMSC010000012">
    <property type="protein sequence ID" value="KAG6496476.1"/>
    <property type="molecule type" value="Genomic_DNA"/>
</dbReference>
<evidence type="ECO:0000313" key="10">
    <source>
        <dbReference type="Proteomes" id="UP000734854"/>
    </source>
</evidence>
<evidence type="ECO:0000256" key="3">
    <source>
        <dbReference type="ARBA" id="ARBA00023125"/>
    </source>
</evidence>
<keyword evidence="5" id="KW-0539">Nucleus</keyword>
<keyword evidence="6" id="KW-0175">Coiled coil</keyword>
<keyword evidence="10" id="KW-1185">Reference proteome</keyword>
<dbReference type="Pfam" id="PF00010">
    <property type="entry name" value="HLH"/>
    <property type="match status" value="1"/>
</dbReference>
<dbReference type="GO" id="GO:0005634">
    <property type="term" value="C:nucleus"/>
    <property type="evidence" value="ECO:0007669"/>
    <property type="project" value="UniProtKB-SubCell"/>
</dbReference>
<dbReference type="GO" id="GO:0046983">
    <property type="term" value="F:protein dimerization activity"/>
    <property type="evidence" value="ECO:0007669"/>
    <property type="project" value="InterPro"/>
</dbReference>
<dbReference type="InterPro" id="IPR011598">
    <property type="entry name" value="bHLH_dom"/>
</dbReference>
<feature type="compositionally biased region" description="Basic and acidic residues" evidence="7">
    <location>
        <begin position="109"/>
        <end position="118"/>
    </location>
</feature>
<gene>
    <name evidence="9" type="ORF">ZIOFF_044343</name>
</gene>
<comment type="caution">
    <text evidence="9">The sequence shown here is derived from an EMBL/GenBank/DDBJ whole genome shotgun (WGS) entry which is preliminary data.</text>
</comment>
<dbReference type="PANTHER" id="PTHR11969">
    <property type="entry name" value="MAX DIMERIZATION, MAD"/>
    <property type="match status" value="1"/>
</dbReference>
<evidence type="ECO:0000256" key="6">
    <source>
        <dbReference type="SAM" id="Coils"/>
    </source>
</evidence>
<accession>A0A8J5FYC1</accession>
<dbReference type="GO" id="GO:0000981">
    <property type="term" value="F:DNA-binding transcription factor activity, RNA polymerase II-specific"/>
    <property type="evidence" value="ECO:0007669"/>
    <property type="project" value="TreeGrafter"/>
</dbReference>
<evidence type="ECO:0000256" key="7">
    <source>
        <dbReference type="SAM" id="MobiDB-lite"/>
    </source>
</evidence>